<comment type="caution">
    <text evidence="2">The sequence shown here is derived from an EMBL/GenBank/DDBJ whole genome shotgun (WGS) entry which is preliminary data.</text>
</comment>
<name>A0ABV7VJD2_9PROT</name>
<keyword evidence="3" id="KW-1185">Reference proteome</keyword>
<organism evidence="2 3">
    <name type="scientific">Ferrovibrio xuzhouensis</name>
    <dbReference type="NCBI Taxonomy" id="1576914"/>
    <lineage>
        <taxon>Bacteria</taxon>
        <taxon>Pseudomonadati</taxon>
        <taxon>Pseudomonadota</taxon>
        <taxon>Alphaproteobacteria</taxon>
        <taxon>Rhodospirillales</taxon>
        <taxon>Rhodospirillaceae</taxon>
        <taxon>Ferrovibrio</taxon>
    </lineage>
</organism>
<protein>
    <submittedName>
        <fullName evidence="2">DUF6134 family protein</fullName>
    </submittedName>
</protein>
<feature type="chain" id="PRO_5046398539" evidence="1">
    <location>
        <begin position="29"/>
        <end position="219"/>
    </location>
</feature>
<evidence type="ECO:0000313" key="3">
    <source>
        <dbReference type="Proteomes" id="UP001595711"/>
    </source>
</evidence>
<evidence type="ECO:0000256" key="1">
    <source>
        <dbReference type="SAM" id="SignalP"/>
    </source>
</evidence>
<keyword evidence="1" id="KW-0732">Signal</keyword>
<dbReference type="EMBL" id="JBHRYJ010000002">
    <property type="protein sequence ID" value="MFC3676243.1"/>
    <property type="molecule type" value="Genomic_DNA"/>
</dbReference>
<proteinExistence type="predicted"/>
<feature type="signal peptide" evidence="1">
    <location>
        <begin position="1"/>
        <end position="28"/>
    </location>
</feature>
<dbReference type="Pfam" id="PF19630">
    <property type="entry name" value="DUF6134"/>
    <property type="match status" value="1"/>
</dbReference>
<sequence>MSRRNAFRLPLALAAILALLPLAAPASAAVPPNGRLSFAVFRNGSQVGEHQLTFHKQDGNLAVDINTRIAVKVAFITAYRFEHEGHEVWHGDRLVRLWSKTNDDGTHHVLDAEAANAGLEIHADGHDADAPATIIPASLWNDGILQGGRILNTLDGSRMAIQVADLGPDTVFVKGSKEAAHHYAITGDLQRELWYDSSHVLVRIRFKAKDGSTIEYMPD</sequence>
<dbReference type="RefSeq" id="WP_379726489.1">
    <property type="nucleotide sequence ID" value="NZ_JBHRYJ010000002.1"/>
</dbReference>
<dbReference type="InterPro" id="IPR045767">
    <property type="entry name" value="DUF6134"/>
</dbReference>
<evidence type="ECO:0000313" key="2">
    <source>
        <dbReference type="EMBL" id="MFC3676243.1"/>
    </source>
</evidence>
<gene>
    <name evidence="2" type="ORF">ACFOOQ_11860</name>
</gene>
<accession>A0ABV7VJD2</accession>
<dbReference type="Proteomes" id="UP001595711">
    <property type="component" value="Unassembled WGS sequence"/>
</dbReference>
<reference evidence="3" key="1">
    <citation type="journal article" date="2019" name="Int. J. Syst. Evol. Microbiol.">
        <title>The Global Catalogue of Microorganisms (GCM) 10K type strain sequencing project: providing services to taxonomists for standard genome sequencing and annotation.</title>
        <authorList>
            <consortium name="The Broad Institute Genomics Platform"/>
            <consortium name="The Broad Institute Genome Sequencing Center for Infectious Disease"/>
            <person name="Wu L."/>
            <person name="Ma J."/>
        </authorList>
    </citation>
    <scope>NUCLEOTIDE SEQUENCE [LARGE SCALE GENOMIC DNA]</scope>
    <source>
        <strain evidence="3">KCTC 42182</strain>
    </source>
</reference>